<feature type="region of interest" description="Disordered" evidence="1">
    <location>
        <begin position="1"/>
        <end position="57"/>
    </location>
</feature>
<dbReference type="AlphaFoldDB" id="A0A6S7J2X3"/>
<name>A0A6S7J2X3_PARCT</name>
<sequence>MKYLRSPSDPLDKFQKSEYSTSSTRSGIEEQMAKMKKMIKSPLSKRKHEGSTGLNTTKTFGVPLDELLQRNSESGSEIPYVLERISEYIVCYGTLDI</sequence>
<organism evidence="2 3">
    <name type="scientific">Paramuricea clavata</name>
    <name type="common">Red gorgonian</name>
    <name type="synonym">Violescent sea-whip</name>
    <dbReference type="NCBI Taxonomy" id="317549"/>
    <lineage>
        <taxon>Eukaryota</taxon>
        <taxon>Metazoa</taxon>
        <taxon>Cnidaria</taxon>
        <taxon>Anthozoa</taxon>
        <taxon>Octocorallia</taxon>
        <taxon>Malacalcyonacea</taxon>
        <taxon>Plexauridae</taxon>
        <taxon>Paramuricea</taxon>
    </lineage>
</organism>
<evidence type="ECO:0000313" key="2">
    <source>
        <dbReference type="EMBL" id="CAB4007658.1"/>
    </source>
</evidence>
<feature type="compositionally biased region" description="Polar residues" evidence="1">
    <location>
        <begin position="17"/>
        <end position="26"/>
    </location>
</feature>
<feature type="compositionally biased region" description="Basic residues" evidence="1">
    <location>
        <begin position="34"/>
        <end position="48"/>
    </location>
</feature>
<keyword evidence="3" id="KW-1185">Reference proteome</keyword>
<gene>
    <name evidence="2" type="ORF">PACLA_8A030847</name>
</gene>
<dbReference type="Gene3D" id="1.10.555.10">
    <property type="entry name" value="Rho GTPase activation protein"/>
    <property type="match status" value="1"/>
</dbReference>
<dbReference type="EMBL" id="CACRXK020005868">
    <property type="protein sequence ID" value="CAB4007658.1"/>
    <property type="molecule type" value="Genomic_DNA"/>
</dbReference>
<evidence type="ECO:0000313" key="3">
    <source>
        <dbReference type="Proteomes" id="UP001152795"/>
    </source>
</evidence>
<dbReference type="InterPro" id="IPR008936">
    <property type="entry name" value="Rho_GTPase_activation_prot"/>
</dbReference>
<evidence type="ECO:0000256" key="1">
    <source>
        <dbReference type="SAM" id="MobiDB-lite"/>
    </source>
</evidence>
<dbReference type="OrthoDB" id="185175at2759"/>
<protein>
    <submittedName>
        <fullName evidence="2">FAM13B isoform X1</fullName>
    </submittedName>
</protein>
<proteinExistence type="predicted"/>
<reference evidence="2" key="1">
    <citation type="submission" date="2020-04" db="EMBL/GenBank/DDBJ databases">
        <authorList>
            <person name="Alioto T."/>
            <person name="Alioto T."/>
            <person name="Gomez Garrido J."/>
        </authorList>
    </citation>
    <scope>NUCLEOTIDE SEQUENCE</scope>
    <source>
        <strain evidence="2">A484AB</strain>
    </source>
</reference>
<accession>A0A6S7J2X3</accession>
<dbReference type="Proteomes" id="UP001152795">
    <property type="component" value="Unassembled WGS sequence"/>
</dbReference>
<comment type="caution">
    <text evidence="2">The sequence shown here is derived from an EMBL/GenBank/DDBJ whole genome shotgun (WGS) entry which is preliminary data.</text>
</comment>